<feature type="compositionally biased region" description="Polar residues" evidence="1">
    <location>
        <begin position="17"/>
        <end position="33"/>
    </location>
</feature>
<reference evidence="2 3" key="1">
    <citation type="journal article" date="2018" name="New Phytol.">
        <title>Phylogenomics of Endogonaceae and evolution of mycorrhizas within Mucoromycota.</title>
        <authorList>
            <person name="Chang Y."/>
            <person name="Desiro A."/>
            <person name="Na H."/>
            <person name="Sandor L."/>
            <person name="Lipzen A."/>
            <person name="Clum A."/>
            <person name="Barry K."/>
            <person name="Grigoriev I.V."/>
            <person name="Martin F.M."/>
            <person name="Stajich J.E."/>
            <person name="Smith M.E."/>
            <person name="Bonito G."/>
            <person name="Spatafora J.W."/>
        </authorList>
    </citation>
    <scope>NUCLEOTIDE SEQUENCE [LARGE SCALE GENOMIC DNA]</scope>
    <source>
        <strain evidence="2 3">GMNB39</strain>
    </source>
</reference>
<feature type="non-terminal residue" evidence="2">
    <location>
        <position position="33"/>
    </location>
</feature>
<gene>
    <name evidence="2" type="ORF">BC936DRAFT_149324</name>
</gene>
<name>A0A433D117_9FUNG</name>
<accession>A0A433D117</accession>
<evidence type="ECO:0000313" key="3">
    <source>
        <dbReference type="Proteomes" id="UP000268093"/>
    </source>
</evidence>
<feature type="region of interest" description="Disordered" evidence="1">
    <location>
        <begin position="1"/>
        <end position="33"/>
    </location>
</feature>
<sequence length="33" mass="3585">MAGSGSRIRASVLIHPRSSQCMEGSRNSTRPRV</sequence>
<dbReference type="EMBL" id="RBNI01008768">
    <property type="protein sequence ID" value="RUP44532.1"/>
    <property type="molecule type" value="Genomic_DNA"/>
</dbReference>
<keyword evidence="3" id="KW-1185">Reference proteome</keyword>
<comment type="caution">
    <text evidence="2">The sequence shown here is derived from an EMBL/GenBank/DDBJ whole genome shotgun (WGS) entry which is preliminary data.</text>
</comment>
<proteinExistence type="predicted"/>
<evidence type="ECO:0000256" key="1">
    <source>
        <dbReference type="SAM" id="MobiDB-lite"/>
    </source>
</evidence>
<organism evidence="2 3">
    <name type="scientific">Jimgerdemannia flammicorona</name>
    <dbReference type="NCBI Taxonomy" id="994334"/>
    <lineage>
        <taxon>Eukaryota</taxon>
        <taxon>Fungi</taxon>
        <taxon>Fungi incertae sedis</taxon>
        <taxon>Mucoromycota</taxon>
        <taxon>Mucoromycotina</taxon>
        <taxon>Endogonomycetes</taxon>
        <taxon>Endogonales</taxon>
        <taxon>Endogonaceae</taxon>
        <taxon>Jimgerdemannia</taxon>
    </lineage>
</organism>
<protein>
    <submittedName>
        <fullName evidence="2">Uncharacterized protein</fullName>
    </submittedName>
</protein>
<dbReference type="Proteomes" id="UP000268093">
    <property type="component" value="Unassembled WGS sequence"/>
</dbReference>
<evidence type="ECO:0000313" key="2">
    <source>
        <dbReference type="EMBL" id="RUP44532.1"/>
    </source>
</evidence>
<dbReference type="AlphaFoldDB" id="A0A433D117"/>